<dbReference type="Pfam" id="PF04275">
    <property type="entry name" value="P-mevalo_kinase"/>
    <property type="match status" value="1"/>
</dbReference>
<evidence type="ECO:0000313" key="1">
    <source>
        <dbReference type="EMBL" id="BCR89771.1"/>
    </source>
</evidence>
<keyword evidence="2" id="KW-1185">Reference proteome</keyword>
<dbReference type="RefSeq" id="XP_043138293.1">
    <property type="nucleotide sequence ID" value="XM_043280745.1"/>
</dbReference>
<dbReference type="GO" id="GO:0005737">
    <property type="term" value="C:cytoplasm"/>
    <property type="evidence" value="ECO:0007669"/>
    <property type="project" value="InterPro"/>
</dbReference>
<reference evidence="1" key="1">
    <citation type="submission" date="2021-01" db="EMBL/GenBank/DDBJ databases">
        <authorList>
            <consortium name="Aspergillus chevalieri M1 genome sequencing consortium"/>
            <person name="Kazuki M."/>
            <person name="Futagami T."/>
        </authorList>
    </citation>
    <scope>NUCLEOTIDE SEQUENCE</scope>
    <source>
        <strain evidence="1">M1</strain>
    </source>
</reference>
<dbReference type="InterPro" id="IPR027417">
    <property type="entry name" value="P-loop_NTPase"/>
</dbReference>
<protein>
    <submittedName>
        <fullName evidence="1">Uncharacterized protein</fullName>
    </submittedName>
</protein>
<sequence length="271" mass="29898">MFIVKTRRSTDVTDILVAAVETRPSPLSYLHLLQGGGVVGDDGTEFAPAAVRWVYKVARGLLPLSIGVYGAGLEPDSRDAALAAKAFGLNWPRLARLKHSLDQRNMLAYACPLLKAPMKQKLIILITGESCASEVFCTDIWVSVFLTCTHRSLKVRAVSNSDVTKREYATAAGADLNCLLRNRAYKEQHWPGLTAFFQGQVRHQPRLPEEHSLNVVYGAVDLDVLLITGIIDEAPVATWPHLVPYSRLLEVRVKASQETRRAHRGCNGVDD</sequence>
<dbReference type="GO" id="GO:0019287">
    <property type="term" value="P:isopentenyl diphosphate biosynthetic process, mevalonate pathway"/>
    <property type="evidence" value="ECO:0007669"/>
    <property type="project" value="UniProtKB-UniPathway"/>
</dbReference>
<proteinExistence type="predicted"/>
<dbReference type="UniPathway" id="UPA00057">
    <property type="reaction ID" value="UER00099"/>
</dbReference>
<reference evidence="1" key="2">
    <citation type="submission" date="2021-02" db="EMBL/GenBank/DDBJ databases">
        <title>Aspergillus chevalieri M1 genome sequence.</title>
        <authorList>
            <person name="Kadooka C."/>
            <person name="Mori K."/>
            <person name="Futagami T."/>
        </authorList>
    </citation>
    <scope>NUCLEOTIDE SEQUENCE</scope>
    <source>
        <strain evidence="1">M1</strain>
    </source>
</reference>
<dbReference type="GO" id="GO:0004631">
    <property type="term" value="F:phosphomevalonate kinase activity"/>
    <property type="evidence" value="ECO:0007669"/>
    <property type="project" value="InterPro"/>
</dbReference>
<name>A0A7R7VS20_ASPCH</name>
<dbReference type="EMBL" id="AP024420">
    <property type="protein sequence ID" value="BCR89771.1"/>
    <property type="molecule type" value="Genomic_DNA"/>
</dbReference>
<dbReference type="InterPro" id="IPR005919">
    <property type="entry name" value="Pmev_kin_anim"/>
</dbReference>
<dbReference type="AlphaFoldDB" id="A0A7R7VS20"/>
<dbReference type="Gene3D" id="3.40.50.300">
    <property type="entry name" value="P-loop containing nucleotide triphosphate hydrolases"/>
    <property type="match status" value="1"/>
</dbReference>
<dbReference type="Proteomes" id="UP000637239">
    <property type="component" value="Chromosome 5"/>
</dbReference>
<dbReference type="GeneID" id="66984129"/>
<accession>A0A7R7VS20</accession>
<organism evidence="1 2">
    <name type="scientific">Aspergillus chevalieri</name>
    <name type="common">Eurotium chevalieri</name>
    <dbReference type="NCBI Taxonomy" id="182096"/>
    <lineage>
        <taxon>Eukaryota</taxon>
        <taxon>Fungi</taxon>
        <taxon>Dikarya</taxon>
        <taxon>Ascomycota</taxon>
        <taxon>Pezizomycotina</taxon>
        <taxon>Eurotiomycetes</taxon>
        <taxon>Eurotiomycetidae</taxon>
        <taxon>Eurotiales</taxon>
        <taxon>Aspergillaceae</taxon>
        <taxon>Aspergillus</taxon>
        <taxon>Aspergillus subgen. Aspergillus</taxon>
    </lineage>
</organism>
<gene>
    <name evidence="1" type="ORF">ACHE_50969A</name>
</gene>
<dbReference type="GO" id="GO:0006695">
    <property type="term" value="P:cholesterol biosynthetic process"/>
    <property type="evidence" value="ECO:0007669"/>
    <property type="project" value="InterPro"/>
</dbReference>
<dbReference type="KEGG" id="ache:ACHE_50969A"/>
<evidence type="ECO:0000313" key="2">
    <source>
        <dbReference type="Proteomes" id="UP000637239"/>
    </source>
</evidence>